<keyword evidence="1" id="KW-0812">Transmembrane</keyword>
<keyword evidence="3" id="KW-1185">Reference proteome</keyword>
<dbReference type="RefSeq" id="WP_132280535.1">
    <property type="nucleotide sequence ID" value="NZ_SMGQ01000011.1"/>
</dbReference>
<protein>
    <submittedName>
        <fullName evidence="2">Uncharacterized protein</fullName>
    </submittedName>
</protein>
<feature type="transmembrane region" description="Helical" evidence="1">
    <location>
        <begin position="89"/>
        <end position="110"/>
    </location>
</feature>
<reference evidence="2 3" key="1">
    <citation type="submission" date="2019-03" db="EMBL/GenBank/DDBJ databases">
        <title>Genomic Encyclopedia of Type Strains, Phase IV (KMG-IV): sequencing the most valuable type-strain genomes for metagenomic binning, comparative biology and taxonomic classification.</title>
        <authorList>
            <person name="Goeker M."/>
        </authorList>
    </citation>
    <scope>NUCLEOTIDE SEQUENCE [LARGE SCALE GENOMIC DNA]</scope>
    <source>
        <strain evidence="2 3">DSM 24176</strain>
    </source>
</reference>
<evidence type="ECO:0000313" key="2">
    <source>
        <dbReference type="EMBL" id="TCK98268.1"/>
    </source>
</evidence>
<name>A0A4R1MYA6_9FIRM</name>
<dbReference type="EMBL" id="SMGQ01000011">
    <property type="protein sequence ID" value="TCK98268.1"/>
    <property type="molecule type" value="Genomic_DNA"/>
</dbReference>
<dbReference type="Proteomes" id="UP000294545">
    <property type="component" value="Unassembled WGS sequence"/>
</dbReference>
<evidence type="ECO:0000313" key="3">
    <source>
        <dbReference type="Proteomes" id="UP000294545"/>
    </source>
</evidence>
<sequence>MKFMSKLRGFIPFILMLISFVLIISLININSLRVLIDLPSLMVLFLTVVVYIVLIGRYRFFVLGLKLLLANKVYEDDDLIVIKNYFSGLCQYILLIGVIMTLGKIIYLHNFFDDRYLAYTFFLSFTPIFKTLLLVFLFFYPIILKANFLMQTKHIQIKKENANNL</sequence>
<organism evidence="2 3">
    <name type="scientific">Natranaerovirga hydrolytica</name>
    <dbReference type="NCBI Taxonomy" id="680378"/>
    <lineage>
        <taxon>Bacteria</taxon>
        <taxon>Bacillati</taxon>
        <taxon>Bacillota</taxon>
        <taxon>Clostridia</taxon>
        <taxon>Lachnospirales</taxon>
        <taxon>Natranaerovirgaceae</taxon>
        <taxon>Natranaerovirga</taxon>
    </lineage>
</organism>
<feature type="transmembrane region" description="Helical" evidence="1">
    <location>
        <begin position="41"/>
        <end position="69"/>
    </location>
</feature>
<feature type="transmembrane region" description="Helical" evidence="1">
    <location>
        <begin position="7"/>
        <end position="29"/>
    </location>
</feature>
<feature type="transmembrane region" description="Helical" evidence="1">
    <location>
        <begin position="116"/>
        <end position="143"/>
    </location>
</feature>
<accession>A0A4R1MYA6</accession>
<proteinExistence type="predicted"/>
<keyword evidence="1" id="KW-0472">Membrane</keyword>
<keyword evidence="1" id="KW-1133">Transmembrane helix</keyword>
<gene>
    <name evidence="2" type="ORF">EDC19_0688</name>
</gene>
<evidence type="ECO:0000256" key="1">
    <source>
        <dbReference type="SAM" id="Phobius"/>
    </source>
</evidence>
<dbReference type="AlphaFoldDB" id="A0A4R1MYA6"/>
<comment type="caution">
    <text evidence="2">The sequence shown here is derived from an EMBL/GenBank/DDBJ whole genome shotgun (WGS) entry which is preliminary data.</text>
</comment>